<feature type="active site" description="Proton acceptor" evidence="9">
    <location>
        <position position="316"/>
    </location>
</feature>
<evidence type="ECO:0000256" key="2">
    <source>
        <dbReference type="ARBA" id="ARBA00001946"/>
    </source>
</evidence>
<keyword evidence="13" id="KW-1185">Reference proteome</keyword>
<dbReference type="CDD" id="cd03323">
    <property type="entry name" value="D-glucarate_dehydratase"/>
    <property type="match status" value="1"/>
</dbReference>
<keyword evidence="6" id="KW-0479">Metal-binding</keyword>
<dbReference type="PANTHER" id="PTHR48080">
    <property type="entry name" value="D-GALACTONATE DEHYDRATASE-RELATED"/>
    <property type="match status" value="1"/>
</dbReference>
<dbReference type="GO" id="GO:0008872">
    <property type="term" value="F:glucarate dehydratase activity"/>
    <property type="evidence" value="ECO:0007669"/>
    <property type="project" value="UniProtKB-EC"/>
</dbReference>
<evidence type="ECO:0000256" key="5">
    <source>
        <dbReference type="ARBA" id="ARBA00011973"/>
    </source>
</evidence>
<feature type="active site" description="Proton acceptor" evidence="9">
    <location>
        <position position="189"/>
    </location>
</feature>
<evidence type="ECO:0000256" key="9">
    <source>
        <dbReference type="PIRSR" id="PIRSR634598-1"/>
    </source>
</evidence>
<dbReference type="PANTHER" id="PTHR48080:SF4">
    <property type="entry name" value="GLUCARATE DEHYDRATASE"/>
    <property type="match status" value="1"/>
</dbReference>
<dbReference type="InterPro" id="IPR013341">
    <property type="entry name" value="Mandelate_racemase_N_dom"/>
</dbReference>
<comment type="caution">
    <text evidence="12">The sequence shown here is derived from an EMBL/GenBank/DDBJ whole genome shotgun (WGS) entry which is preliminary data.</text>
</comment>
<dbReference type="InterPro" id="IPR034593">
    <property type="entry name" value="DgoD-like"/>
</dbReference>
<evidence type="ECO:0000256" key="8">
    <source>
        <dbReference type="ARBA" id="ARBA00023239"/>
    </source>
</evidence>
<evidence type="ECO:0000256" key="3">
    <source>
        <dbReference type="ARBA" id="ARBA00005183"/>
    </source>
</evidence>
<gene>
    <name evidence="12" type="ORF">EWH70_30305</name>
</gene>
<accession>A0A4Q7J0M5</accession>
<feature type="domain" description="Mandelate racemase/muconate lactonizing enzyme C-terminal" evidence="11">
    <location>
        <begin position="167"/>
        <end position="261"/>
    </location>
</feature>
<dbReference type="EMBL" id="SFCC01000018">
    <property type="protein sequence ID" value="RZQ60278.1"/>
    <property type="molecule type" value="Genomic_DNA"/>
</dbReference>
<evidence type="ECO:0000259" key="11">
    <source>
        <dbReference type="SMART" id="SM00922"/>
    </source>
</evidence>
<dbReference type="SUPFAM" id="SSF51604">
    <property type="entry name" value="Enolase C-terminal domain-like"/>
    <property type="match status" value="1"/>
</dbReference>
<dbReference type="SFLD" id="SFLDG00055">
    <property type="entry name" value="glucarate_dehydratase"/>
    <property type="match status" value="1"/>
</dbReference>
<evidence type="ECO:0000256" key="1">
    <source>
        <dbReference type="ARBA" id="ARBA00001426"/>
    </source>
</evidence>
<feature type="binding site" evidence="10">
    <location>
        <position position="265"/>
    </location>
    <ligand>
        <name>substrate</name>
    </ligand>
</feature>
<feature type="binding site" evidence="10">
    <location>
        <position position="345"/>
    </location>
    <ligand>
        <name>substrate</name>
    </ligand>
</feature>
<dbReference type="Gene3D" id="3.20.20.120">
    <property type="entry name" value="Enolase-like C-terminal domain"/>
    <property type="match status" value="1"/>
</dbReference>
<feature type="binding site" evidence="10">
    <location>
        <position position="25"/>
    </location>
    <ligand>
        <name>substrate</name>
    </ligand>
</feature>
<keyword evidence="7" id="KW-0460">Magnesium</keyword>
<sequence>MKIREVVITPVAFADPPLLNVMGVHEPYALRSILQLVCDDGVVGLGESYGDATFLDQARRIAAELPGEDVFNLPALRRIVDRVLGGEVFTDRHGLTGGFTSSKTLATVYGFFEVAMLDAQGHYLNRPVSDLLGGKARDEVDFSAYLFYKFGEHLDGRGDEWGDVRTAEALVGEARTMVDRYGFRSIKLKGGVFPPEQEIEAVQALADAFPGYPLRIDPNGGWTPATGIRVARELAGVLEYLEDPTPGIEGMAEVAAQAQMPLATNMCVVCLDHLEPALRARAIGVLLSDHHFWGGLRDTQALSMTCQAFGVGLSMHSNSHLGISLAAMVHVAAATPHLTYACDTHWPWKDTDVIEPGVLEFRGGAVRVPEGPGLGVRLDQDALARAHEDYIRCGQTKRDDTSYMKRFAGNDFEPNKARW</sequence>
<feature type="binding site" evidence="10">
    <location>
        <position position="145"/>
    </location>
    <ligand>
        <name>substrate</name>
    </ligand>
</feature>
<dbReference type="SFLD" id="SFLDS00001">
    <property type="entry name" value="Enolase"/>
    <property type="match status" value="1"/>
</dbReference>
<comment type="catalytic activity">
    <reaction evidence="1">
        <text>D-glucarate = 5-dehydro-4-deoxy-D-glucarate + H2O</text>
        <dbReference type="Rhea" id="RHEA:14573"/>
        <dbReference type="ChEBI" id="CHEBI:15377"/>
        <dbReference type="ChEBI" id="CHEBI:30612"/>
        <dbReference type="ChEBI" id="CHEBI:42819"/>
        <dbReference type="EC" id="4.2.1.40"/>
    </reaction>
</comment>
<evidence type="ECO:0000313" key="12">
    <source>
        <dbReference type="EMBL" id="RZQ60278.1"/>
    </source>
</evidence>
<dbReference type="InterPro" id="IPR029017">
    <property type="entry name" value="Enolase-like_N"/>
</dbReference>
<protein>
    <recommendedName>
        <fullName evidence="5">glucarate dehydratase</fullName>
        <ecNumber evidence="5">4.2.1.40</ecNumber>
    </recommendedName>
</protein>
<dbReference type="InterPro" id="IPR036849">
    <property type="entry name" value="Enolase-like_C_sf"/>
</dbReference>
<feature type="binding site" evidence="10">
    <location>
        <begin position="316"/>
        <end position="318"/>
    </location>
    <ligand>
        <name>substrate</name>
    </ligand>
</feature>
<evidence type="ECO:0000256" key="6">
    <source>
        <dbReference type="ARBA" id="ARBA00022723"/>
    </source>
</evidence>
<feature type="binding site" evidence="10">
    <location>
        <begin position="217"/>
        <end position="219"/>
    </location>
    <ligand>
        <name>substrate</name>
    </ligand>
</feature>
<evidence type="ECO:0000256" key="10">
    <source>
        <dbReference type="PIRSR" id="PIRSR634598-2"/>
    </source>
</evidence>
<dbReference type="InterPro" id="IPR013342">
    <property type="entry name" value="Mandelate_racemase_C"/>
</dbReference>
<comment type="pathway">
    <text evidence="3">Carbohydrate acid metabolism; D-glucarate degradation; 2,5-dioxopentanoate from D-glucarate: step 1/2.</text>
</comment>
<dbReference type="RefSeq" id="WP_130478978.1">
    <property type="nucleotide sequence ID" value="NZ_SFCC01000018.1"/>
</dbReference>
<reference evidence="12 13" key="1">
    <citation type="submission" date="2019-02" db="EMBL/GenBank/DDBJ databases">
        <title>Draft genome sequence of Amycolatopsis sp. 8-3EHSu isolated from roots of Suaeda maritima.</title>
        <authorList>
            <person name="Duangmal K."/>
            <person name="Chantavorakit T."/>
        </authorList>
    </citation>
    <scope>NUCLEOTIDE SEQUENCE [LARGE SCALE GENOMIC DNA]</scope>
    <source>
        <strain evidence="12 13">8-3EHSu</strain>
    </source>
</reference>
<evidence type="ECO:0000313" key="13">
    <source>
        <dbReference type="Proteomes" id="UP000292003"/>
    </source>
</evidence>
<dbReference type="EC" id="4.2.1.40" evidence="5"/>
<dbReference type="InterPro" id="IPR034598">
    <property type="entry name" value="GlucD-like"/>
</dbReference>
<keyword evidence="8" id="KW-0456">Lyase</keyword>
<dbReference type="SUPFAM" id="SSF54826">
    <property type="entry name" value="Enolase N-terminal domain-like"/>
    <property type="match status" value="1"/>
</dbReference>
<dbReference type="AlphaFoldDB" id="A0A4Q7J0M5"/>
<proteinExistence type="inferred from homology"/>
<dbReference type="Gene3D" id="3.30.390.10">
    <property type="entry name" value="Enolase-like, N-terminal domain"/>
    <property type="match status" value="1"/>
</dbReference>
<feature type="binding site" evidence="10">
    <location>
        <position position="96"/>
    </location>
    <ligand>
        <name>substrate</name>
    </ligand>
</feature>
<dbReference type="GO" id="GO:0046872">
    <property type="term" value="F:metal ion binding"/>
    <property type="evidence" value="ECO:0007669"/>
    <property type="project" value="UniProtKB-KW"/>
</dbReference>
<dbReference type="InterPro" id="IPR029065">
    <property type="entry name" value="Enolase_C-like"/>
</dbReference>
<name>A0A4Q7J0M5_9PSEU</name>
<comment type="similarity">
    <text evidence="4">Belongs to the mandelate racemase/muconate lactonizing enzyme family. GlucD subfamily.</text>
</comment>
<dbReference type="Pfam" id="PF13378">
    <property type="entry name" value="MR_MLE_C"/>
    <property type="match status" value="1"/>
</dbReference>
<organism evidence="12 13">
    <name type="scientific">Amycolatopsis suaedae</name>
    <dbReference type="NCBI Taxonomy" id="2510978"/>
    <lineage>
        <taxon>Bacteria</taxon>
        <taxon>Bacillati</taxon>
        <taxon>Actinomycetota</taxon>
        <taxon>Actinomycetes</taxon>
        <taxon>Pseudonocardiales</taxon>
        <taxon>Pseudonocardiaceae</taxon>
        <taxon>Amycolatopsis</taxon>
    </lineage>
</organism>
<dbReference type="Proteomes" id="UP000292003">
    <property type="component" value="Unassembled WGS sequence"/>
</dbReference>
<dbReference type="Pfam" id="PF02746">
    <property type="entry name" value="MR_MLE_N"/>
    <property type="match status" value="1"/>
</dbReference>
<feature type="binding site" evidence="10">
    <location>
        <position position="187"/>
    </location>
    <ligand>
        <name>substrate</name>
    </ligand>
</feature>
<evidence type="ECO:0000256" key="4">
    <source>
        <dbReference type="ARBA" id="ARBA00009938"/>
    </source>
</evidence>
<feature type="binding site" evidence="10">
    <location>
        <position position="398"/>
    </location>
    <ligand>
        <name>substrate</name>
    </ligand>
</feature>
<dbReference type="SMART" id="SM00922">
    <property type="entry name" value="MR_MLE"/>
    <property type="match status" value="1"/>
</dbReference>
<comment type="cofactor">
    <cofactor evidence="2">
        <name>Mg(2+)</name>
        <dbReference type="ChEBI" id="CHEBI:18420"/>
    </cofactor>
</comment>
<evidence type="ECO:0000256" key="7">
    <source>
        <dbReference type="ARBA" id="ARBA00022842"/>
    </source>
</evidence>
<dbReference type="OrthoDB" id="193563at2"/>